<dbReference type="SMART" id="SM00421">
    <property type="entry name" value="HTH_LUXR"/>
    <property type="match status" value="1"/>
</dbReference>
<dbReference type="GO" id="GO:0003677">
    <property type="term" value="F:DNA binding"/>
    <property type="evidence" value="ECO:0007669"/>
    <property type="project" value="UniProtKB-KW"/>
</dbReference>
<evidence type="ECO:0000259" key="3">
    <source>
        <dbReference type="PROSITE" id="PS50043"/>
    </source>
</evidence>
<dbReference type="OrthoDB" id="9797341at2"/>
<protein>
    <submittedName>
        <fullName evidence="5">Transcriptional regulator</fullName>
    </submittedName>
</protein>
<dbReference type="Pfam" id="PF00072">
    <property type="entry name" value="Response_reg"/>
    <property type="match status" value="1"/>
</dbReference>
<dbReference type="InterPro" id="IPR039420">
    <property type="entry name" value="WalR-like"/>
</dbReference>
<dbReference type="SUPFAM" id="SSF46894">
    <property type="entry name" value="C-terminal effector domain of the bipartite response regulators"/>
    <property type="match status" value="1"/>
</dbReference>
<gene>
    <name evidence="5" type="ORF">IO89_18035</name>
</gene>
<dbReference type="InterPro" id="IPR036388">
    <property type="entry name" value="WH-like_DNA-bd_sf"/>
</dbReference>
<evidence type="ECO:0000256" key="2">
    <source>
        <dbReference type="PROSITE-ProRule" id="PRU00169"/>
    </source>
</evidence>
<dbReference type="PROSITE" id="PS00622">
    <property type="entry name" value="HTH_LUXR_1"/>
    <property type="match status" value="1"/>
</dbReference>
<comment type="caution">
    <text evidence="5">The sequence shown here is derived from an EMBL/GenBank/DDBJ whole genome shotgun (WGS) entry which is preliminary data.</text>
</comment>
<dbReference type="PROSITE" id="PS50110">
    <property type="entry name" value="RESPONSE_REGULATORY"/>
    <property type="match status" value="1"/>
</dbReference>
<dbReference type="RefSeq" id="WP_034978901.1">
    <property type="nucleotide sequence ID" value="NZ_FOFI01000006.1"/>
</dbReference>
<dbReference type="GO" id="GO:0000160">
    <property type="term" value="P:phosphorelay signal transduction system"/>
    <property type="evidence" value="ECO:0007669"/>
    <property type="project" value="InterPro"/>
</dbReference>
<keyword evidence="6" id="KW-1185">Reference proteome</keyword>
<feature type="domain" description="HTH luxR-type" evidence="3">
    <location>
        <begin position="152"/>
        <end position="217"/>
    </location>
</feature>
<sequence length="223" mass="26284">MYNSTTKATRFSIAENDFYFKQFLVKMLLENPLFSIVNDCNNGNELINRLYRKQEDVFIINLFMPILSGIEAIKYIRQTNKEIPILTYSATYQDDIAATISEIPNTYYCQKNSIVIKDILRNCILSRNSNYEDYKREWAMQEEVVKNYMDRQKKEQEELNVTEIHIIKLCYEGFSNKEIGDRINLSTRTIDTYITRLTDKLGLKSKLDLARFCVENGYYNSSI</sequence>
<proteinExistence type="predicted"/>
<dbReference type="EMBL" id="JPLY01000007">
    <property type="protein sequence ID" value="KFC18392.1"/>
    <property type="molecule type" value="Genomic_DNA"/>
</dbReference>
<comment type="caution">
    <text evidence="2">Lacks conserved residue(s) required for the propagation of feature annotation.</text>
</comment>
<dbReference type="InterPro" id="IPR000792">
    <property type="entry name" value="Tscrpt_reg_LuxR_C"/>
</dbReference>
<dbReference type="STRING" id="421072.SAMN04488097_3695"/>
<dbReference type="PANTHER" id="PTHR43214:SF43">
    <property type="entry name" value="TWO-COMPONENT RESPONSE REGULATOR"/>
    <property type="match status" value="1"/>
</dbReference>
<organism evidence="5 6">
    <name type="scientific">Epilithonimonas lactis</name>
    <dbReference type="NCBI Taxonomy" id="421072"/>
    <lineage>
        <taxon>Bacteria</taxon>
        <taxon>Pseudomonadati</taxon>
        <taxon>Bacteroidota</taxon>
        <taxon>Flavobacteriia</taxon>
        <taxon>Flavobacteriales</taxon>
        <taxon>Weeksellaceae</taxon>
        <taxon>Chryseobacterium group</taxon>
        <taxon>Epilithonimonas</taxon>
    </lineage>
</organism>
<dbReference type="InterPro" id="IPR016032">
    <property type="entry name" value="Sig_transdc_resp-reg_C-effctor"/>
</dbReference>
<dbReference type="eggNOG" id="COG2197">
    <property type="taxonomic scope" value="Bacteria"/>
</dbReference>
<accession>A0A085B7E7</accession>
<reference evidence="5 6" key="1">
    <citation type="submission" date="2014-07" db="EMBL/GenBank/DDBJ databases">
        <title>Epilithonimonas lactis LMG 22401 Genome.</title>
        <authorList>
            <person name="Pipes S.E."/>
            <person name="Stropko S.J."/>
        </authorList>
    </citation>
    <scope>NUCLEOTIDE SEQUENCE [LARGE SCALE GENOMIC DNA]</scope>
    <source>
        <strain evidence="5 6">LMG 24401</strain>
    </source>
</reference>
<dbReference type="Gene3D" id="3.40.50.2300">
    <property type="match status" value="1"/>
</dbReference>
<keyword evidence="1" id="KW-0238">DNA-binding</keyword>
<dbReference type="Proteomes" id="UP000028623">
    <property type="component" value="Unassembled WGS sequence"/>
</dbReference>
<dbReference type="InterPro" id="IPR001789">
    <property type="entry name" value="Sig_transdc_resp-reg_receiver"/>
</dbReference>
<dbReference type="CDD" id="cd06170">
    <property type="entry name" value="LuxR_C_like"/>
    <property type="match status" value="1"/>
</dbReference>
<feature type="domain" description="Response regulatory" evidence="4">
    <location>
        <begin position="10"/>
        <end position="132"/>
    </location>
</feature>
<dbReference type="GO" id="GO:0006355">
    <property type="term" value="P:regulation of DNA-templated transcription"/>
    <property type="evidence" value="ECO:0007669"/>
    <property type="project" value="InterPro"/>
</dbReference>
<dbReference type="PRINTS" id="PR00038">
    <property type="entry name" value="HTHLUXR"/>
</dbReference>
<dbReference type="SUPFAM" id="SSF52172">
    <property type="entry name" value="CheY-like"/>
    <property type="match status" value="1"/>
</dbReference>
<evidence type="ECO:0000313" key="6">
    <source>
        <dbReference type="Proteomes" id="UP000028623"/>
    </source>
</evidence>
<evidence type="ECO:0000313" key="5">
    <source>
        <dbReference type="EMBL" id="KFC18392.1"/>
    </source>
</evidence>
<dbReference type="InterPro" id="IPR011006">
    <property type="entry name" value="CheY-like_superfamily"/>
</dbReference>
<dbReference type="Gene3D" id="1.10.10.10">
    <property type="entry name" value="Winged helix-like DNA-binding domain superfamily/Winged helix DNA-binding domain"/>
    <property type="match status" value="1"/>
</dbReference>
<dbReference type="Pfam" id="PF00196">
    <property type="entry name" value="GerE"/>
    <property type="match status" value="1"/>
</dbReference>
<name>A0A085B7E7_9FLAO</name>
<dbReference type="AlphaFoldDB" id="A0A085B7E7"/>
<dbReference type="PROSITE" id="PS50043">
    <property type="entry name" value="HTH_LUXR_2"/>
    <property type="match status" value="1"/>
</dbReference>
<evidence type="ECO:0000259" key="4">
    <source>
        <dbReference type="PROSITE" id="PS50110"/>
    </source>
</evidence>
<dbReference type="PANTHER" id="PTHR43214">
    <property type="entry name" value="TWO-COMPONENT RESPONSE REGULATOR"/>
    <property type="match status" value="1"/>
</dbReference>
<evidence type="ECO:0000256" key="1">
    <source>
        <dbReference type="ARBA" id="ARBA00023125"/>
    </source>
</evidence>